<comment type="caution">
    <text evidence="1">The sequence shown here is derived from an EMBL/GenBank/DDBJ whole genome shotgun (WGS) entry which is preliminary data.</text>
</comment>
<dbReference type="VEuPathDB" id="CryptoDB:GNI_054610"/>
<keyword evidence="2" id="KW-1185">Reference proteome</keyword>
<gene>
    <name evidence="1" type="ORF">GNI_054610</name>
</gene>
<proteinExistence type="predicted"/>
<dbReference type="Proteomes" id="UP000019763">
    <property type="component" value="Unassembled WGS sequence"/>
</dbReference>
<dbReference type="GeneID" id="22912013"/>
<dbReference type="RefSeq" id="XP_011129891.1">
    <property type="nucleotide sequence ID" value="XM_011131589.1"/>
</dbReference>
<dbReference type="EMBL" id="AFNH02000416">
    <property type="protein sequence ID" value="EZG70708.1"/>
    <property type="molecule type" value="Genomic_DNA"/>
</dbReference>
<protein>
    <submittedName>
        <fullName evidence="1">Uncharacterized protein</fullName>
    </submittedName>
</protein>
<sequence>MRGTPVGESGVEWAVALLGVKVICPFWDDVSDDETLQLMRLSHLYALDDCLHRDLSRLGKMATVSVTVQSLRESGVKCALGERVLAKRFNRLTPVRAERLQSRIMAGHVPSIDTSEISPDSLDRMVHYQMHEKLRFTDNVLDYEFTKDAKHLAAMTQDSGRLEDEIFVALQMRTATHSKPEVTRMPVATSRPVATSGPIQPPNQHLWKPERMTPADEAVGRFWGAWLQMGLTSNKSKRTVWGVPSGSHWVLE</sequence>
<accession>A0A023B944</accession>
<dbReference type="AlphaFoldDB" id="A0A023B944"/>
<name>A0A023B944_GRENI</name>
<evidence type="ECO:0000313" key="1">
    <source>
        <dbReference type="EMBL" id="EZG70708.1"/>
    </source>
</evidence>
<organism evidence="1 2">
    <name type="scientific">Gregarina niphandrodes</name>
    <name type="common">Septate eugregarine</name>
    <dbReference type="NCBI Taxonomy" id="110365"/>
    <lineage>
        <taxon>Eukaryota</taxon>
        <taxon>Sar</taxon>
        <taxon>Alveolata</taxon>
        <taxon>Apicomplexa</taxon>
        <taxon>Conoidasida</taxon>
        <taxon>Gregarinasina</taxon>
        <taxon>Eugregarinorida</taxon>
        <taxon>Gregarinidae</taxon>
        <taxon>Gregarina</taxon>
    </lineage>
</organism>
<reference evidence="1" key="1">
    <citation type="submission" date="2013-12" db="EMBL/GenBank/DDBJ databases">
        <authorList>
            <person name="Omoto C.K."/>
            <person name="Sibley D."/>
            <person name="Venepally P."/>
            <person name="Hadjithomas M."/>
            <person name="Karamycheva S."/>
            <person name="Brunk B."/>
            <person name="Roos D."/>
            <person name="Caler E."/>
            <person name="Lorenzi H."/>
        </authorList>
    </citation>
    <scope>NUCLEOTIDE SEQUENCE</scope>
</reference>
<evidence type="ECO:0000313" key="2">
    <source>
        <dbReference type="Proteomes" id="UP000019763"/>
    </source>
</evidence>